<proteinExistence type="inferred from homology"/>
<comment type="subcellular location">
    <subcellularLocation>
        <location evidence="1">Cell inner membrane</location>
        <topology evidence="1">Multi-pass membrane protein</topology>
    </subcellularLocation>
</comment>
<name>Q5PY67_9ACTN</name>
<evidence type="ECO:0000256" key="1">
    <source>
        <dbReference type="ARBA" id="ARBA00004429"/>
    </source>
</evidence>
<evidence type="ECO:0000256" key="6">
    <source>
        <dbReference type="ARBA" id="ARBA00022723"/>
    </source>
</evidence>
<dbReference type="PANTHER" id="PTHR38674:SF1">
    <property type="entry name" value="ALKANE 1-MONOOXYGENASE 1"/>
    <property type="match status" value="1"/>
</dbReference>
<evidence type="ECO:0000256" key="11">
    <source>
        <dbReference type="ARBA" id="ARBA00023136"/>
    </source>
</evidence>
<evidence type="ECO:0000256" key="4">
    <source>
        <dbReference type="ARBA" id="ARBA00022519"/>
    </source>
</evidence>
<keyword evidence="9" id="KW-0408">Iron</keyword>
<evidence type="ECO:0000256" key="7">
    <source>
        <dbReference type="ARBA" id="ARBA00022989"/>
    </source>
</evidence>
<dbReference type="AlphaFoldDB" id="Q5PY67"/>
<keyword evidence="11 12" id="KW-0472">Membrane</keyword>
<sequence length="147" mass="17081">MVDMAAEARQLRVDDDRGATRVTTLRMIEKDGTSNETLWAFLPRKLFRSLTSAWHLESERLRRLGKSPWTLRNDNLNAWLMTVVLFGGLIAVFGWEIAPWLIVQAVFSFSLLEVVNYLEHYGLLRQKTAAGCYQRCRRKHSWYSDAC</sequence>
<evidence type="ECO:0000256" key="12">
    <source>
        <dbReference type="SAM" id="Phobius"/>
    </source>
</evidence>
<evidence type="ECO:0000313" key="14">
    <source>
        <dbReference type="EMBL" id="AAV68403.1"/>
    </source>
</evidence>
<dbReference type="InterPro" id="IPR033885">
    <property type="entry name" value="AlkB/XylM"/>
</dbReference>
<organism evidence="14">
    <name type="scientific">Dietzia sp. K44</name>
    <dbReference type="NCBI Taxonomy" id="301824"/>
    <lineage>
        <taxon>Bacteria</taxon>
        <taxon>Bacillati</taxon>
        <taxon>Actinomycetota</taxon>
        <taxon>Actinomycetes</taxon>
        <taxon>Mycobacteriales</taxon>
        <taxon>Dietziaceae</taxon>
        <taxon>Dietzia</taxon>
    </lineage>
</organism>
<keyword evidence="7 12" id="KW-1133">Transmembrane helix</keyword>
<dbReference type="Pfam" id="PF00487">
    <property type="entry name" value="FA_desaturase"/>
    <property type="match status" value="1"/>
</dbReference>
<feature type="domain" description="Fatty acid desaturase" evidence="13">
    <location>
        <begin position="29"/>
        <end position="143"/>
    </location>
</feature>
<keyword evidence="3" id="KW-1003">Cell membrane</keyword>
<evidence type="ECO:0000256" key="2">
    <source>
        <dbReference type="ARBA" id="ARBA00010823"/>
    </source>
</evidence>
<dbReference type="GO" id="GO:0005886">
    <property type="term" value="C:plasma membrane"/>
    <property type="evidence" value="ECO:0007669"/>
    <property type="project" value="UniProtKB-SubCell"/>
</dbReference>
<evidence type="ECO:0000256" key="9">
    <source>
        <dbReference type="ARBA" id="ARBA00023004"/>
    </source>
</evidence>
<accession>Q5PY67</accession>
<feature type="transmembrane region" description="Helical" evidence="12">
    <location>
        <begin position="76"/>
        <end position="95"/>
    </location>
</feature>
<evidence type="ECO:0000256" key="10">
    <source>
        <dbReference type="ARBA" id="ARBA00023033"/>
    </source>
</evidence>
<reference evidence="14" key="1">
    <citation type="submission" date="2004-11" db="EMBL/GenBank/DDBJ databases">
        <authorList>
            <person name="Das R.H."/>
            <person name="Venugopalan V."/>
            <person name="Gautam H.K."/>
        </authorList>
    </citation>
    <scope>NUCLEOTIDE SEQUENCE</scope>
    <source>
        <strain evidence="14">K44</strain>
    </source>
</reference>
<dbReference type="InterPro" id="IPR005804">
    <property type="entry name" value="FA_desaturase_dom"/>
</dbReference>
<dbReference type="PANTHER" id="PTHR38674">
    <property type="entry name" value="ALKANE 1-MONOOXYGENASE 1"/>
    <property type="match status" value="1"/>
</dbReference>
<evidence type="ECO:0000256" key="5">
    <source>
        <dbReference type="ARBA" id="ARBA00022692"/>
    </source>
</evidence>
<feature type="transmembrane region" description="Helical" evidence="12">
    <location>
        <begin position="101"/>
        <end position="118"/>
    </location>
</feature>
<dbReference type="GO" id="GO:0046872">
    <property type="term" value="F:metal ion binding"/>
    <property type="evidence" value="ECO:0007669"/>
    <property type="project" value="UniProtKB-KW"/>
</dbReference>
<dbReference type="GO" id="GO:0006629">
    <property type="term" value="P:lipid metabolic process"/>
    <property type="evidence" value="ECO:0007669"/>
    <property type="project" value="InterPro"/>
</dbReference>
<evidence type="ECO:0000256" key="3">
    <source>
        <dbReference type="ARBA" id="ARBA00022475"/>
    </source>
</evidence>
<dbReference type="GO" id="GO:0004497">
    <property type="term" value="F:monooxygenase activity"/>
    <property type="evidence" value="ECO:0007669"/>
    <property type="project" value="UniProtKB-KW"/>
</dbReference>
<dbReference type="EMBL" id="AY819733">
    <property type="protein sequence ID" value="AAV68403.1"/>
    <property type="molecule type" value="Genomic_DNA"/>
</dbReference>
<protein>
    <submittedName>
        <fullName evidence="14">Alkane hydroxylase</fullName>
    </submittedName>
</protein>
<evidence type="ECO:0000259" key="13">
    <source>
        <dbReference type="Pfam" id="PF00487"/>
    </source>
</evidence>
<keyword evidence="6" id="KW-0479">Metal-binding</keyword>
<keyword evidence="5 12" id="KW-0812">Transmembrane</keyword>
<keyword evidence="10" id="KW-0503">Monooxygenase</keyword>
<evidence type="ECO:0000256" key="8">
    <source>
        <dbReference type="ARBA" id="ARBA00023002"/>
    </source>
</evidence>
<comment type="similarity">
    <text evidence="2">Belongs to the fatty acid desaturase type 1 family. AlkB subfamily.</text>
</comment>
<keyword evidence="8" id="KW-0560">Oxidoreductase</keyword>
<keyword evidence="4" id="KW-0997">Cell inner membrane</keyword>